<dbReference type="InterPro" id="IPR018709">
    <property type="entry name" value="CoA_activase_DUF2229"/>
</dbReference>
<evidence type="ECO:0000259" key="2">
    <source>
        <dbReference type="Pfam" id="PF09989"/>
    </source>
</evidence>
<dbReference type="EMBL" id="MZGV01000055">
    <property type="protein sequence ID" value="OPJ58499.1"/>
    <property type="molecule type" value="Genomic_DNA"/>
</dbReference>
<accession>A0A1V4IF02</accession>
<keyword evidence="4" id="KW-1185">Reference proteome</keyword>
<dbReference type="SUPFAM" id="SSF53067">
    <property type="entry name" value="Actin-like ATPase domain"/>
    <property type="match status" value="2"/>
</dbReference>
<dbReference type="CDD" id="cd24035">
    <property type="entry name" value="ASKHA_NBD_O66634-like_rpt2"/>
    <property type="match status" value="1"/>
</dbReference>
<name>A0A1V4IF02_9CLOT</name>
<feature type="domain" description="DUF2229" evidence="2">
    <location>
        <begin position="671"/>
        <end position="890"/>
    </location>
</feature>
<dbReference type="Gene3D" id="3.30.420.40">
    <property type="match status" value="4"/>
</dbReference>
<dbReference type="STRING" id="1450648.CLORY_35660"/>
<evidence type="ECO:0000313" key="4">
    <source>
        <dbReference type="Proteomes" id="UP000190080"/>
    </source>
</evidence>
<dbReference type="InterPro" id="IPR043129">
    <property type="entry name" value="ATPase_NBD"/>
</dbReference>
<comment type="caution">
    <text evidence="3">The sequence shown here is derived from an EMBL/GenBank/DDBJ whole genome shotgun (WGS) entry which is preliminary data.</text>
</comment>
<evidence type="ECO:0000313" key="3">
    <source>
        <dbReference type="EMBL" id="OPJ58499.1"/>
    </source>
</evidence>
<dbReference type="InterPro" id="IPR051805">
    <property type="entry name" value="Dehydratase_Activator_Redct"/>
</dbReference>
<feature type="domain" description="ATPase BadF/BadG/BcrA/BcrD type" evidence="1">
    <location>
        <begin position="7"/>
        <end position="255"/>
    </location>
</feature>
<dbReference type="RefSeq" id="WP_079427011.1">
    <property type="nucleotide sequence ID" value="NZ_MZGV01000055.1"/>
</dbReference>
<dbReference type="Proteomes" id="UP000190080">
    <property type="component" value="Unassembled WGS sequence"/>
</dbReference>
<feature type="domain" description="ATPase BadF/BadG/BcrA/BcrD type" evidence="1">
    <location>
        <begin position="323"/>
        <end position="576"/>
    </location>
</feature>
<dbReference type="PANTHER" id="PTHR32329:SF4">
    <property type="entry name" value="ACTIVATOR OF 2-HYDROXYACYL-COA DEHYDRATASE"/>
    <property type="match status" value="1"/>
</dbReference>
<protein>
    <submittedName>
        <fullName evidence="3">Activator of (R)-2-hydroxyglutaryl-CoA dehydratase</fullName>
    </submittedName>
</protein>
<dbReference type="Pfam" id="PF09989">
    <property type="entry name" value="DUF2229"/>
    <property type="match status" value="1"/>
</dbReference>
<dbReference type="InterPro" id="IPR002731">
    <property type="entry name" value="ATPase_BadF"/>
</dbReference>
<dbReference type="CDD" id="cd24034">
    <property type="entry name" value="ASKHA_NBD_O66634-like_rpt1"/>
    <property type="match status" value="1"/>
</dbReference>
<sequence>MKEIYHLGMDVGSTTVKLVVLDKNSDIIFSKYRRHFSDIKKTIAGLFEEAYKLYGKNQITIMITGSGGLSVSKWLGIPFIQEVISCTHTVEKYAPNTDVAIELGGEDAKITYFRGGLDQRMNGSCAGGTGAFIDQMASLLQTDAAGLNELAKNYKVIYPIAARCGVFAKTDIQPLLNEGAAKEDIAVSVFQSVVNQTISGLACGKPIKGNVAFLGGPLYFLSELRKRFIETLKLAKNQIIFPENSQLFVAIGAALQSMSGKVIAFSVLMDRLSSMADNTDNAIQKMPPLFNNEEELKLFHERHDKDKATYGELSSYKGKCYFGIDAGSTTTKAVLIGENGEILYSHYGSNEGSPLNRVIGILKELYSKLPKGAVIANSAVTGYGEGLIKAALNVDIGEIETIAHFKAADFFLPGVEFILDIGGQDMKCLKVKDGVIDSILLNEACSSGCGSFIETFAHSLNMEIKEFAEEALKSQNPVDLGSRCTVFMNSRVKQSQKEGATVADISAGLSYSVIKNALQKVIKIRNPEEMGEKIIVQGGTFYNNAVLRSFELISEREAIRPDIAGLMGAFGSALIARERCEENHTSSILKMEELENFSSNSSMRRCGLCANNCLLTINEFSDGTRFITGNRCERGAGKEINTVKAPNLYEYKYKRVFDYIPLKKEEAIRGTVGIPRVLNMYENYPFWFTFFTQLGFRVELSPRSSKRVYELGIETIPSESVCYPGKLVHGHIMSLINRGIQFIFYPSVPYEKIEDSRADNHYNCPIVTSYPEVIKNNMDILKEKNINYKNPFLSLNDKKKLYERLYSELKEFNIKHSEIVTAVDKAWNERINFEHDIKNKGKEILEYIEKTGKRGIVLGGRPYHIDPEINHGIPNLITNFGMAVLTEDSVADAELLERPLRVVDQWVYHSRIYKAAAFVAEHSNLELVQLNSFGCGLDAVTTDQVQEILSAKGKIYTVLKIDEGNNLGAARIRMRSLKAAIEERDRNNYKPVITEPDKQRVLFTEDMRMMHTILCPQMSPIHFELLEEAFNESGYSIKVLPAADKQAIEEGLKYVNNDACYPSIIVIGQLISALKSGKYDINNTSVIISQTGGGCRATNYIGFLRKALKDAGYGNVPVISLNAGGLEKNPGFKITPTLLNKSMMALVYGDLFMRLLYRTRPYEKIPGSAESLYREWVRRCKESIKTGSRSLYKKNVYDIVRDFDKLRIKTSPKPKVGLVGEILVKFHPMANNNVVKIVEDEGAEAVMPDLTDFLLYCAYDANFKHDYLGDKKSKQIASNAAIVGIEYYRKHMKKALESSKRFTAPKTIQELAKGASEILSLGNQTGEGWFLTAEMIELIESGVENIVCMQPFACLPNHVTGKGMIKALKAKYPMANIVAVDYDPGASEVNQLNRIKLMMSTAFKNLKLKEEEKIEEEQNFSANDEVAGGKAN</sequence>
<gene>
    <name evidence="3" type="primary">hgdC</name>
    <name evidence="3" type="ORF">CLORY_35660</name>
</gene>
<evidence type="ECO:0000259" key="1">
    <source>
        <dbReference type="Pfam" id="PF01869"/>
    </source>
</evidence>
<dbReference type="OrthoDB" id="9802715at2"/>
<proteinExistence type="predicted"/>
<reference evidence="3 4" key="1">
    <citation type="submission" date="2017-03" db="EMBL/GenBank/DDBJ databases">
        <title>Genome sequence of Clostridium oryzae DSM 28571.</title>
        <authorList>
            <person name="Poehlein A."/>
            <person name="Daniel R."/>
        </authorList>
    </citation>
    <scope>NUCLEOTIDE SEQUENCE [LARGE SCALE GENOMIC DNA]</scope>
    <source>
        <strain evidence="3 4">DSM 28571</strain>
    </source>
</reference>
<dbReference type="Pfam" id="PF01869">
    <property type="entry name" value="BcrAD_BadFG"/>
    <property type="match status" value="2"/>
</dbReference>
<organism evidence="3 4">
    <name type="scientific">Clostridium oryzae</name>
    <dbReference type="NCBI Taxonomy" id="1450648"/>
    <lineage>
        <taxon>Bacteria</taxon>
        <taxon>Bacillati</taxon>
        <taxon>Bacillota</taxon>
        <taxon>Clostridia</taxon>
        <taxon>Eubacteriales</taxon>
        <taxon>Clostridiaceae</taxon>
        <taxon>Clostridium</taxon>
    </lineage>
</organism>
<dbReference type="PANTHER" id="PTHR32329">
    <property type="entry name" value="BIFUNCTIONAL PROTEIN [INCLUDES 2-HYDROXYACYL-COA DEHYDRATASE (N-TER) AND ITS ACTIVATOR DOMAIN (C_TERM)-RELATED"/>
    <property type="match status" value="1"/>
</dbReference>